<reference evidence="5 6" key="1">
    <citation type="submission" date="2023-11" db="EMBL/GenBank/DDBJ databases">
        <title>Novel species in genus Nocardioides.</title>
        <authorList>
            <person name="Zhou H."/>
        </authorList>
    </citation>
    <scope>NUCLEOTIDE SEQUENCE [LARGE SCALE GENOMIC DNA]</scope>
    <source>
        <strain evidence="5 6">S-58</strain>
    </source>
</reference>
<dbReference type="SUPFAM" id="SSF53335">
    <property type="entry name" value="S-adenosyl-L-methionine-dependent methyltransferases"/>
    <property type="match status" value="1"/>
</dbReference>
<dbReference type="Pfam" id="PF08241">
    <property type="entry name" value="Methyltransf_11"/>
    <property type="match status" value="1"/>
</dbReference>
<evidence type="ECO:0000313" key="6">
    <source>
        <dbReference type="Proteomes" id="UP001291999"/>
    </source>
</evidence>
<dbReference type="Proteomes" id="UP001291999">
    <property type="component" value="Unassembled WGS sequence"/>
</dbReference>
<dbReference type="CDD" id="cd02440">
    <property type="entry name" value="AdoMet_MTases"/>
    <property type="match status" value="1"/>
</dbReference>
<organism evidence="5 6">
    <name type="scientific">Nocardioides renjunii</name>
    <dbReference type="NCBI Taxonomy" id="3095075"/>
    <lineage>
        <taxon>Bacteria</taxon>
        <taxon>Bacillati</taxon>
        <taxon>Actinomycetota</taxon>
        <taxon>Actinomycetes</taxon>
        <taxon>Propionibacteriales</taxon>
        <taxon>Nocardioidaceae</taxon>
        <taxon>Nocardioides</taxon>
    </lineage>
</organism>
<name>A0ABU5KEM9_9ACTN</name>
<dbReference type="InterPro" id="IPR013216">
    <property type="entry name" value="Methyltransf_11"/>
</dbReference>
<comment type="caution">
    <text evidence="5">The sequence shown here is derived from an EMBL/GenBank/DDBJ whole genome shotgun (WGS) entry which is preliminary data.</text>
</comment>
<dbReference type="PANTHER" id="PTHR44942:SF4">
    <property type="entry name" value="METHYLTRANSFERASE TYPE 11 DOMAIN-CONTAINING PROTEIN"/>
    <property type="match status" value="1"/>
</dbReference>
<proteinExistence type="inferred from homology"/>
<evidence type="ECO:0000256" key="2">
    <source>
        <dbReference type="ARBA" id="ARBA00022603"/>
    </source>
</evidence>
<dbReference type="InterPro" id="IPR051052">
    <property type="entry name" value="Diverse_substrate_MTase"/>
</dbReference>
<comment type="similarity">
    <text evidence="1">Belongs to the methyltransferase superfamily.</text>
</comment>
<accession>A0ABU5KEM9</accession>
<dbReference type="RefSeq" id="WP_322424825.1">
    <property type="nucleotide sequence ID" value="NZ_JAXQPW010000005.1"/>
</dbReference>
<gene>
    <name evidence="5" type="ORF">SFC79_14025</name>
</gene>
<dbReference type="GO" id="GO:0008168">
    <property type="term" value="F:methyltransferase activity"/>
    <property type="evidence" value="ECO:0007669"/>
    <property type="project" value="UniProtKB-KW"/>
</dbReference>
<dbReference type="Gene3D" id="3.40.50.150">
    <property type="entry name" value="Vaccinia Virus protein VP39"/>
    <property type="match status" value="1"/>
</dbReference>
<evidence type="ECO:0000256" key="3">
    <source>
        <dbReference type="ARBA" id="ARBA00022679"/>
    </source>
</evidence>
<feature type="domain" description="Methyltransferase type 11" evidence="4">
    <location>
        <begin position="46"/>
        <end position="140"/>
    </location>
</feature>
<dbReference type="InterPro" id="IPR029063">
    <property type="entry name" value="SAM-dependent_MTases_sf"/>
</dbReference>
<evidence type="ECO:0000313" key="5">
    <source>
        <dbReference type="EMBL" id="MDZ5662889.1"/>
    </source>
</evidence>
<sequence>MGEPRDLRTTFDSAADTYQEARPDYPTELYDALAAAAGLHEGDRLLEIGCATGKATLPLARRGFAMTCLEPGPALAAAARRNLAELGEVDVVETTFETYRPATPQRFDLVLAATAWHWLDPTVRYRRAWELLVPGGHLAFWSATHVFPDGGDPFFAEIQPVYDEIGEALPGDAVRPRPGGLPDQRDEIDGTGLFEVVTVREVDWEVTYDAEGYLRLLDTFSGHIAMAPAKREHLYAEVRRRLASRPDRRLVRGWGAVLHVARRRG</sequence>
<evidence type="ECO:0000256" key="1">
    <source>
        <dbReference type="ARBA" id="ARBA00008361"/>
    </source>
</evidence>
<dbReference type="GO" id="GO:0032259">
    <property type="term" value="P:methylation"/>
    <property type="evidence" value="ECO:0007669"/>
    <property type="project" value="UniProtKB-KW"/>
</dbReference>
<protein>
    <submittedName>
        <fullName evidence="5">Class I SAM-dependent methyltransferase</fullName>
    </submittedName>
</protein>
<keyword evidence="3" id="KW-0808">Transferase</keyword>
<keyword evidence="6" id="KW-1185">Reference proteome</keyword>
<dbReference type="PANTHER" id="PTHR44942">
    <property type="entry name" value="METHYLTRANSF_11 DOMAIN-CONTAINING PROTEIN"/>
    <property type="match status" value="1"/>
</dbReference>
<dbReference type="EMBL" id="JAXQPW010000005">
    <property type="protein sequence ID" value="MDZ5662889.1"/>
    <property type="molecule type" value="Genomic_DNA"/>
</dbReference>
<keyword evidence="2 5" id="KW-0489">Methyltransferase</keyword>
<evidence type="ECO:0000259" key="4">
    <source>
        <dbReference type="Pfam" id="PF08241"/>
    </source>
</evidence>